<dbReference type="GO" id="GO:0008970">
    <property type="term" value="F:phospholipase A1 activity"/>
    <property type="evidence" value="ECO:0007669"/>
    <property type="project" value="TreeGrafter"/>
</dbReference>
<sequence length="403" mass="46271">MSLAERLQQDLDIFRAAGFRMRMTFSETFSDYDSSVSPEPWQAHLMHKDPGSKRASIGRLDEVDAAAEPEDATQEQHKKDVPRRLTLREEEEITFEPTDKLIDDLARDIGLSHVAVEILKSYNFISWEGLAKLLPGRANLMGLPSDDLERLKKLLYLEYPPVWFIQDDGKRQSEWMTFMDWPSHACMLRTGDLIEFQRDKGDYQHWGLYLANHLVAHVTSNKVGFWGSVRGFSRPLEAALSASQAEQYRQARWDDLVINASAPASRFRLVLRIDHIVSIAHGGRFRVNNAVHQGLLSDTQVPRTPRAIFLLIQQELDKPVRYRMIRNNCEHNVTKWKYRETQTDKEWDGVSEQVNGYWSKIKLKLAKNLGLIPEDLYNLIMTKSATASIAPVRGRLPEGSSSH</sequence>
<evidence type="ECO:0000313" key="7">
    <source>
        <dbReference type="Proteomes" id="UP000192578"/>
    </source>
</evidence>
<keyword evidence="4" id="KW-0443">Lipid metabolism</keyword>
<dbReference type="GO" id="GO:0005737">
    <property type="term" value="C:cytoplasm"/>
    <property type="evidence" value="ECO:0007669"/>
    <property type="project" value="TreeGrafter"/>
</dbReference>
<dbReference type="InterPro" id="IPR007053">
    <property type="entry name" value="LRAT_dom"/>
</dbReference>
<organism evidence="6 7">
    <name type="scientific">Hypsibius exemplaris</name>
    <name type="common">Freshwater tardigrade</name>
    <dbReference type="NCBI Taxonomy" id="2072580"/>
    <lineage>
        <taxon>Eukaryota</taxon>
        <taxon>Metazoa</taxon>
        <taxon>Ecdysozoa</taxon>
        <taxon>Tardigrada</taxon>
        <taxon>Eutardigrada</taxon>
        <taxon>Parachela</taxon>
        <taxon>Hypsibioidea</taxon>
        <taxon>Hypsibiidae</taxon>
        <taxon>Hypsibius</taxon>
    </lineage>
</organism>
<dbReference type="OrthoDB" id="421951at2759"/>
<evidence type="ECO:0000256" key="4">
    <source>
        <dbReference type="ARBA" id="ARBA00023098"/>
    </source>
</evidence>
<dbReference type="GO" id="GO:0070292">
    <property type="term" value="P:N-acylphosphatidylethanolamine metabolic process"/>
    <property type="evidence" value="ECO:0007669"/>
    <property type="project" value="TreeGrafter"/>
</dbReference>
<evidence type="ECO:0000256" key="3">
    <source>
        <dbReference type="ARBA" id="ARBA00022801"/>
    </source>
</evidence>
<reference evidence="7" key="1">
    <citation type="submission" date="2017-01" db="EMBL/GenBank/DDBJ databases">
        <title>Comparative genomics of anhydrobiosis in the tardigrade Hypsibius dujardini.</title>
        <authorList>
            <person name="Yoshida Y."/>
            <person name="Koutsovoulos G."/>
            <person name="Laetsch D."/>
            <person name="Stevens L."/>
            <person name="Kumar S."/>
            <person name="Horikawa D."/>
            <person name="Ishino K."/>
            <person name="Komine S."/>
            <person name="Tomita M."/>
            <person name="Blaxter M."/>
            <person name="Arakawa K."/>
        </authorList>
    </citation>
    <scope>NUCLEOTIDE SEQUENCE [LARGE SCALE GENOMIC DNA]</scope>
    <source>
        <strain evidence="7">Z151</strain>
    </source>
</reference>
<protein>
    <recommendedName>
        <fullName evidence="5">LRAT domain-containing protein</fullName>
    </recommendedName>
</protein>
<dbReference type="EMBL" id="MTYJ01000222">
    <property type="protein sequence ID" value="OWA51332.1"/>
    <property type="molecule type" value="Genomic_DNA"/>
</dbReference>
<keyword evidence="2" id="KW-0808">Transferase</keyword>
<dbReference type="PANTHER" id="PTHR13943">
    <property type="entry name" value="HRAS-LIKE SUPPRESSOR - RELATED"/>
    <property type="match status" value="1"/>
</dbReference>
<gene>
    <name evidence="6" type="ORF">BV898_15819</name>
</gene>
<dbReference type="Pfam" id="PF04970">
    <property type="entry name" value="LRAT"/>
    <property type="match status" value="1"/>
</dbReference>
<keyword evidence="3" id="KW-0378">Hydrolase</keyword>
<keyword evidence="7" id="KW-1185">Reference proteome</keyword>
<comment type="similarity">
    <text evidence="1">Belongs to the H-rev107 family.</text>
</comment>
<comment type="caution">
    <text evidence="6">The sequence shown here is derived from an EMBL/GenBank/DDBJ whole genome shotgun (WGS) entry which is preliminary data.</text>
</comment>
<evidence type="ECO:0000259" key="5">
    <source>
        <dbReference type="Pfam" id="PF04970"/>
    </source>
</evidence>
<feature type="domain" description="LRAT" evidence="5">
    <location>
        <begin position="188"/>
        <end position="339"/>
    </location>
</feature>
<evidence type="ECO:0000256" key="2">
    <source>
        <dbReference type="ARBA" id="ARBA00022679"/>
    </source>
</evidence>
<evidence type="ECO:0000313" key="6">
    <source>
        <dbReference type="EMBL" id="OWA51332.1"/>
    </source>
</evidence>
<dbReference type="PANTHER" id="PTHR13943:SF31">
    <property type="entry name" value="PHOSPHOLIPASE A AND ACYLTRANSFERASE 3"/>
    <property type="match status" value="1"/>
</dbReference>
<dbReference type="AlphaFoldDB" id="A0A9X6NC02"/>
<dbReference type="Gene3D" id="3.90.1720.10">
    <property type="entry name" value="endopeptidase domain like (from Nostoc punctiforme)"/>
    <property type="match status" value="1"/>
</dbReference>
<accession>A0A9X6NC02</accession>
<dbReference type="GO" id="GO:0016410">
    <property type="term" value="F:N-acyltransferase activity"/>
    <property type="evidence" value="ECO:0007669"/>
    <property type="project" value="TreeGrafter"/>
</dbReference>
<dbReference type="InterPro" id="IPR051496">
    <property type="entry name" value="H-rev107_PLA/AT"/>
</dbReference>
<dbReference type="Proteomes" id="UP000192578">
    <property type="component" value="Unassembled WGS sequence"/>
</dbReference>
<evidence type="ECO:0000256" key="1">
    <source>
        <dbReference type="ARBA" id="ARBA00007824"/>
    </source>
</evidence>
<proteinExistence type="inferred from homology"/>
<name>A0A9X6NC02_HYPEX</name>
<dbReference type="GO" id="GO:0004623">
    <property type="term" value="F:phospholipase A2 activity"/>
    <property type="evidence" value="ECO:0007669"/>
    <property type="project" value="TreeGrafter"/>
</dbReference>